<dbReference type="PANTHER" id="PTHR46796">
    <property type="entry name" value="HTH-TYPE TRANSCRIPTIONAL ACTIVATOR RHAS-RELATED"/>
    <property type="match status" value="1"/>
</dbReference>
<dbReference type="PROSITE" id="PS00041">
    <property type="entry name" value="HTH_ARAC_FAMILY_1"/>
    <property type="match status" value="1"/>
</dbReference>
<comment type="caution">
    <text evidence="5">The sequence shown here is derived from an EMBL/GenBank/DDBJ whole genome shotgun (WGS) entry which is preliminary data.</text>
</comment>
<dbReference type="GO" id="GO:0003700">
    <property type="term" value="F:DNA-binding transcription factor activity"/>
    <property type="evidence" value="ECO:0007669"/>
    <property type="project" value="InterPro"/>
</dbReference>
<keyword evidence="1" id="KW-0805">Transcription regulation</keyword>
<feature type="domain" description="HTH araC/xylS-type" evidence="4">
    <location>
        <begin position="137"/>
        <end position="235"/>
    </location>
</feature>
<sequence>MNAKEPKQSSTQRELSSFHMSWESEQELWNLVRRGDAESLRQRSPSFESWGIGRIAKTDVRQEKNLFIASVTLATRAAVEGGVPVEYAYTLSDEAINAAENLSTDDAVRDFKRKSLVDFALLVRRYRTPRPLSAEIARCVDYISKHLTEDITLDALAAAVNLSPTHVSRKFRRETGFAFTIWLRRERVREACRLMLHSSLAIPDIAAHLGFSSQSYFTVCFKRETGATPGRWLQEHRGV</sequence>
<dbReference type="GO" id="GO:0043565">
    <property type="term" value="F:sequence-specific DNA binding"/>
    <property type="evidence" value="ECO:0007669"/>
    <property type="project" value="InterPro"/>
</dbReference>
<evidence type="ECO:0000313" key="6">
    <source>
        <dbReference type="Proteomes" id="UP001198163"/>
    </source>
</evidence>
<proteinExistence type="predicted"/>
<dbReference type="InterPro" id="IPR018062">
    <property type="entry name" value="HTH_AraC-typ_CS"/>
</dbReference>
<name>A0AAE3JJ69_9SPIR</name>
<dbReference type="AlphaFoldDB" id="A0AAE3JJ69"/>
<evidence type="ECO:0000256" key="3">
    <source>
        <dbReference type="ARBA" id="ARBA00023163"/>
    </source>
</evidence>
<accession>A0AAE3JJ69</accession>
<evidence type="ECO:0000313" key="5">
    <source>
        <dbReference type="EMBL" id="MCD1655076.1"/>
    </source>
</evidence>
<keyword evidence="6" id="KW-1185">Reference proteome</keyword>
<evidence type="ECO:0000256" key="1">
    <source>
        <dbReference type="ARBA" id="ARBA00023015"/>
    </source>
</evidence>
<dbReference type="InterPro" id="IPR018060">
    <property type="entry name" value="HTH_AraC"/>
</dbReference>
<gene>
    <name evidence="5" type="ORF">K7J14_10235</name>
</gene>
<keyword evidence="2" id="KW-0238">DNA-binding</keyword>
<dbReference type="InterPro" id="IPR020449">
    <property type="entry name" value="Tscrpt_reg_AraC-type_HTH"/>
</dbReference>
<dbReference type="PRINTS" id="PR00032">
    <property type="entry name" value="HTHARAC"/>
</dbReference>
<dbReference type="Gene3D" id="1.10.10.60">
    <property type="entry name" value="Homeodomain-like"/>
    <property type="match status" value="2"/>
</dbReference>
<dbReference type="InterPro" id="IPR009057">
    <property type="entry name" value="Homeodomain-like_sf"/>
</dbReference>
<evidence type="ECO:0000259" key="4">
    <source>
        <dbReference type="PROSITE" id="PS01124"/>
    </source>
</evidence>
<reference evidence="5" key="1">
    <citation type="submission" date="2021-08" db="EMBL/GenBank/DDBJ databases">
        <title>Comparative analyses of Brucepasteria parasyntrophica and Teretinema zuelzerae.</title>
        <authorList>
            <person name="Song Y."/>
            <person name="Brune A."/>
        </authorList>
    </citation>
    <scope>NUCLEOTIDE SEQUENCE</scope>
    <source>
        <strain evidence="5">DSM 1903</strain>
    </source>
</reference>
<dbReference type="Proteomes" id="UP001198163">
    <property type="component" value="Unassembled WGS sequence"/>
</dbReference>
<dbReference type="EMBL" id="JAINWA010000003">
    <property type="protein sequence ID" value="MCD1655076.1"/>
    <property type="molecule type" value="Genomic_DNA"/>
</dbReference>
<dbReference type="SUPFAM" id="SSF46689">
    <property type="entry name" value="Homeodomain-like"/>
    <property type="match status" value="2"/>
</dbReference>
<dbReference type="InterPro" id="IPR050204">
    <property type="entry name" value="AraC_XylS_family_regulators"/>
</dbReference>
<dbReference type="Pfam" id="PF12833">
    <property type="entry name" value="HTH_18"/>
    <property type="match status" value="1"/>
</dbReference>
<dbReference type="RefSeq" id="WP_230755857.1">
    <property type="nucleotide sequence ID" value="NZ_JAINWA010000003.1"/>
</dbReference>
<evidence type="ECO:0000256" key="2">
    <source>
        <dbReference type="ARBA" id="ARBA00023125"/>
    </source>
</evidence>
<protein>
    <submittedName>
        <fullName evidence="5">AraC family transcriptional regulator</fullName>
    </submittedName>
</protein>
<organism evidence="5 6">
    <name type="scientific">Teretinema zuelzerae</name>
    <dbReference type="NCBI Taxonomy" id="156"/>
    <lineage>
        <taxon>Bacteria</taxon>
        <taxon>Pseudomonadati</taxon>
        <taxon>Spirochaetota</taxon>
        <taxon>Spirochaetia</taxon>
        <taxon>Spirochaetales</taxon>
        <taxon>Treponemataceae</taxon>
        <taxon>Teretinema</taxon>
    </lineage>
</organism>
<dbReference type="PROSITE" id="PS01124">
    <property type="entry name" value="HTH_ARAC_FAMILY_2"/>
    <property type="match status" value="1"/>
</dbReference>
<keyword evidence="3" id="KW-0804">Transcription</keyword>
<dbReference type="SMART" id="SM00342">
    <property type="entry name" value="HTH_ARAC"/>
    <property type="match status" value="1"/>
</dbReference>